<accession>A0A3L6RHQ2</accession>
<comment type="caution">
    <text evidence="2">The sequence shown here is derived from an EMBL/GenBank/DDBJ whole genome shotgun (WGS) entry which is preliminary data.</text>
</comment>
<evidence type="ECO:0000313" key="2">
    <source>
        <dbReference type="EMBL" id="RLN03551.1"/>
    </source>
</evidence>
<gene>
    <name evidence="2" type="ORF">C2845_PM13G16230</name>
</gene>
<organism evidence="2 3">
    <name type="scientific">Panicum miliaceum</name>
    <name type="common">Proso millet</name>
    <name type="synonym">Broomcorn millet</name>
    <dbReference type="NCBI Taxonomy" id="4540"/>
    <lineage>
        <taxon>Eukaryota</taxon>
        <taxon>Viridiplantae</taxon>
        <taxon>Streptophyta</taxon>
        <taxon>Embryophyta</taxon>
        <taxon>Tracheophyta</taxon>
        <taxon>Spermatophyta</taxon>
        <taxon>Magnoliopsida</taxon>
        <taxon>Liliopsida</taxon>
        <taxon>Poales</taxon>
        <taxon>Poaceae</taxon>
        <taxon>PACMAD clade</taxon>
        <taxon>Panicoideae</taxon>
        <taxon>Panicodae</taxon>
        <taxon>Paniceae</taxon>
        <taxon>Panicinae</taxon>
        <taxon>Panicum</taxon>
        <taxon>Panicum sect. Panicum</taxon>
    </lineage>
</organism>
<evidence type="ECO:0000256" key="1">
    <source>
        <dbReference type="SAM" id="MobiDB-lite"/>
    </source>
</evidence>
<evidence type="ECO:0000313" key="3">
    <source>
        <dbReference type="Proteomes" id="UP000275267"/>
    </source>
</evidence>
<feature type="region of interest" description="Disordered" evidence="1">
    <location>
        <begin position="33"/>
        <end position="59"/>
    </location>
</feature>
<dbReference type="AlphaFoldDB" id="A0A3L6RHQ2"/>
<keyword evidence="3" id="KW-1185">Reference proteome</keyword>
<sequence length="112" mass="12418">MPAMPEQAMELLSRTWNPASSDLFQILSPACSTQLGSSAPEDRLQPADHEVTEGEPEDEHLDAARPMAGIGQLFDDETWDGTVVARGTPRSTVRRRNKLLPQQPAWVRMHAL</sequence>
<feature type="compositionally biased region" description="Basic and acidic residues" evidence="1">
    <location>
        <begin position="40"/>
        <end position="52"/>
    </location>
</feature>
<proteinExistence type="predicted"/>
<protein>
    <submittedName>
        <fullName evidence="2">Uncharacterized protein</fullName>
    </submittedName>
</protein>
<dbReference type="OrthoDB" id="684573at2759"/>
<dbReference type="Proteomes" id="UP000275267">
    <property type="component" value="Unassembled WGS sequence"/>
</dbReference>
<dbReference type="EMBL" id="PQIB02000008">
    <property type="protein sequence ID" value="RLN03551.1"/>
    <property type="molecule type" value="Genomic_DNA"/>
</dbReference>
<name>A0A3L6RHQ2_PANMI</name>
<reference evidence="3" key="1">
    <citation type="journal article" date="2019" name="Nat. Commun.">
        <title>The genome of broomcorn millet.</title>
        <authorList>
            <person name="Zou C."/>
            <person name="Miki D."/>
            <person name="Li D."/>
            <person name="Tang Q."/>
            <person name="Xiao L."/>
            <person name="Rajput S."/>
            <person name="Deng P."/>
            <person name="Jia W."/>
            <person name="Huang R."/>
            <person name="Zhang M."/>
            <person name="Sun Y."/>
            <person name="Hu J."/>
            <person name="Fu X."/>
            <person name="Schnable P.S."/>
            <person name="Li F."/>
            <person name="Zhang H."/>
            <person name="Feng B."/>
            <person name="Zhu X."/>
            <person name="Liu R."/>
            <person name="Schnable J.C."/>
            <person name="Zhu J.-K."/>
            <person name="Zhang H."/>
        </authorList>
    </citation>
    <scope>NUCLEOTIDE SEQUENCE [LARGE SCALE GENOMIC DNA]</scope>
</reference>